<dbReference type="RefSeq" id="WP_254269207.1">
    <property type="nucleotide sequence ID" value="NZ_CP100400.1"/>
</dbReference>
<dbReference type="InterPro" id="IPR018391">
    <property type="entry name" value="PQQ_b-propeller_rpt"/>
</dbReference>
<feature type="domain" description="Pyrrolo-quinoline quinone repeat" evidence="2">
    <location>
        <begin position="23"/>
        <end position="119"/>
    </location>
</feature>
<dbReference type="InterPro" id="IPR011047">
    <property type="entry name" value="Quinoprotein_ADH-like_sf"/>
</dbReference>
<proteinExistence type="predicted"/>
<dbReference type="InterPro" id="IPR002372">
    <property type="entry name" value="PQQ_rpt_dom"/>
</dbReference>
<dbReference type="AlphaFoldDB" id="A0ABD5Q389"/>
<dbReference type="Gene3D" id="2.130.10.10">
    <property type="entry name" value="YVTN repeat-like/Quinoprotein amine dehydrogenase"/>
    <property type="match status" value="1"/>
</dbReference>
<dbReference type="PANTHER" id="PTHR34512:SF30">
    <property type="entry name" value="OUTER MEMBRANE PROTEIN ASSEMBLY FACTOR BAMB"/>
    <property type="match status" value="1"/>
</dbReference>
<name>A0ABD5Q389_9EURY</name>
<evidence type="ECO:0000259" key="2">
    <source>
        <dbReference type="Pfam" id="PF13360"/>
    </source>
</evidence>
<dbReference type="Proteomes" id="UP001595945">
    <property type="component" value="Unassembled WGS sequence"/>
</dbReference>
<dbReference type="PANTHER" id="PTHR34512">
    <property type="entry name" value="CELL SURFACE PROTEIN"/>
    <property type="match status" value="1"/>
</dbReference>
<feature type="domain" description="Pyrrolo-quinoline quinone repeat" evidence="2">
    <location>
        <begin position="265"/>
        <end position="352"/>
    </location>
</feature>
<dbReference type="EMBL" id="JBHSHT010000002">
    <property type="protein sequence ID" value="MFC4825088.1"/>
    <property type="molecule type" value="Genomic_DNA"/>
</dbReference>
<evidence type="ECO:0000313" key="3">
    <source>
        <dbReference type="EMBL" id="MFC4825088.1"/>
    </source>
</evidence>
<accession>A0ABD5Q389</accession>
<dbReference type="SMART" id="SM00564">
    <property type="entry name" value="PQQ"/>
    <property type="match status" value="7"/>
</dbReference>
<feature type="domain" description="Pyrrolo-quinoline quinone repeat" evidence="2">
    <location>
        <begin position="129"/>
        <end position="253"/>
    </location>
</feature>
<dbReference type="Pfam" id="PF13360">
    <property type="entry name" value="PQQ_2"/>
    <property type="match status" value="3"/>
</dbReference>
<evidence type="ECO:0000256" key="1">
    <source>
        <dbReference type="SAM" id="MobiDB-lite"/>
    </source>
</evidence>
<dbReference type="GeneID" id="73044203"/>
<organism evidence="3 4">
    <name type="scientific">Halorussus aquaticus</name>
    <dbReference type="NCBI Taxonomy" id="2953748"/>
    <lineage>
        <taxon>Archaea</taxon>
        <taxon>Methanobacteriati</taxon>
        <taxon>Methanobacteriota</taxon>
        <taxon>Stenosarchaea group</taxon>
        <taxon>Halobacteria</taxon>
        <taxon>Halobacteriales</taxon>
        <taxon>Haladaptataceae</taxon>
        <taxon>Halorussus</taxon>
    </lineage>
</organism>
<evidence type="ECO:0000313" key="4">
    <source>
        <dbReference type="Proteomes" id="UP001595945"/>
    </source>
</evidence>
<comment type="caution">
    <text evidence="3">The sequence shown here is derived from an EMBL/GenBank/DDBJ whole genome shotgun (WGS) entry which is preliminary data.</text>
</comment>
<feature type="region of interest" description="Disordered" evidence="1">
    <location>
        <begin position="1"/>
        <end position="23"/>
    </location>
</feature>
<dbReference type="Gene3D" id="2.40.128.630">
    <property type="match status" value="1"/>
</dbReference>
<dbReference type="SUPFAM" id="SSF50998">
    <property type="entry name" value="Quinoprotein alcohol dehydrogenase-like"/>
    <property type="match status" value="1"/>
</dbReference>
<keyword evidence="4" id="KW-1185">Reference proteome</keyword>
<dbReference type="InterPro" id="IPR015943">
    <property type="entry name" value="WD40/YVTN_repeat-like_dom_sf"/>
</dbReference>
<gene>
    <name evidence="3" type="ORF">ACFO9K_12550</name>
</gene>
<sequence>MQRRDPARTGYAPDVDGPRKQPEVRWRATLSDDRATRTWLVCSAGTVYAASDRTIHAFDATTGELNWQTSRLGTLPWGDRPTRVETGPVLDGERLLVGSSVSLYALDRTRGRTRWEYKTNSSLDETLRAGDTVYVSSFVGTGDRLVAIDTRSGLERWRTSPGEGVHPNAYAEGYVVGPVIEGDGSLSAVDATTGATEWVRNLHLDSSRRGGPCVVNDTVYCGTEPVYALNLDDGTTRWSTSLGAAGEEVRPISDGSRVYLSFGDTGRVVALDADTGDTSWSAELGSGVEESAPALASDTLYVGLEHGVAALDASSGEQRFRVSYPESANRTDSPIIAGGTLYVLLDRTLYALGEP</sequence>
<protein>
    <submittedName>
        <fullName evidence="3">PQQ-binding-like beta-propeller repeat protein</fullName>
    </submittedName>
</protein>
<reference evidence="3 4" key="1">
    <citation type="journal article" date="2019" name="Int. J. Syst. Evol. Microbiol.">
        <title>The Global Catalogue of Microorganisms (GCM) 10K type strain sequencing project: providing services to taxonomists for standard genome sequencing and annotation.</title>
        <authorList>
            <consortium name="The Broad Institute Genomics Platform"/>
            <consortium name="The Broad Institute Genome Sequencing Center for Infectious Disease"/>
            <person name="Wu L."/>
            <person name="Ma J."/>
        </authorList>
    </citation>
    <scope>NUCLEOTIDE SEQUENCE [LARGE SCALE GENOMIC DNA]</scope>
    <source>
        <strain evidence="3 4">XZYJ18</strain>
    </source>
</reference>